<sequence length="86" mass="10237">MFKPWLHRRFVLNPFSVVALNGGLGESVSFFWGSSNDDQDEDGGRVIYRWKCRFCWEEYKDTNNDGHAPDCEVCHNKMKFYEKMYT</sequence>
<reference evidence="1" key="1">
    <citation type="submission" date="2017-05" db="EMBL/GenBank/DDBJ databases">
        <authorList>
            <person name="Varghese N."/>
            <person name="Submissions S."/>
        </authorList>
    </citation>
    <scope>NUCLEOTIDE SEQUENCE</scope>
    <source>
        <strain evidence="1">DSM 45262</strain>
    </source>
</reference>
<dbReference type="EMBL" id="FXTU01000003">
    <property type="protein sequence ID" value="SMP21254.1"/>
    <property type="molecule type" value="Genomic_DNA"/>
</dbReference>
<organism evidence="1 2">
    <name type="scientific">Laceyella tengchongensis</name>
    <dbReference type="NCBI Taxonomy" id="574699"/>
    <lineage>
        <taxon>Bacteria</taxon>
        <taxon>Bacillati</taxon>
        <taxon>Bacillota</taxon>
        <taxon>Bacilli</taxon>
        <taxon>Bacillales</taxon>
        <taxon>Thermoactinomycetaceae</taxon>
        <taxon>Laceyella</taxon>
    </lineage>
</organism>
<dbReference type="Proteomes" id="UP001157946">
    <property type="component" value="Unassembled WGS sequence"/>
</dbReference>
<evidence type="ECO:0000313" key="2">
    <source>
        <dbReference type="Proteomes" id="UP001157946"/>
    </source>
</evidence>
<name>A0AA46AFS4_9BACL</name>
<accession>A0AA46AFS4</accession>
<protein>
    <submittedName>
        <fullName evidence="1">Uncharacterized protein</fullName>
    </submittedName>
</protein>
<proteinExistence type="predicted"/>
<dbReference type="RefSeq" id="WP_102992195.1">
    <property type="nucleotide sequence ID" value="NZ_FXTU01000003.1"/>
</dbReference>
<evidence type="ECO:0000313" key="1">
    <source>
        <dbReference type="EMBL" id="SMP21254.1"/>
    </source>
</evidence>
<keyword evidence="2" id="KW-1185">Reference proteome</keyword>
<comment type="caution">
    <text evidence="1">The sequence shown here is derived from an EMBL/GenBank/DDBJ whole genome shotgun (WGS) entry which is preliminary data.</text>
</comment>
<gene>
    <name evidence="1" type="ORF">SAMN06265361_103498</name>
</gene>
<dbReference type="AlphaFoldDB" id="A0AA46AFS4"/>